<dbReference type="SUPFAM" id="SSF53271">
    <property type="entry name" value="PRTase-like"/>
    <property type="match status" value="1"/>
</dbReference>
<proteinExistence type="predicted"/>
<dbReference type="GO" id="GO:0032263">
    <property type="term" value="P:GMP salvage"/>
    <property type="evidence" value="ECO:0007669"/>
    <property type="project" value="TreeGrafter"/>
</dbReference>
<comment type="catalytic activity">
    <reaction evidence="1">
        <text>GMP + diphosphate = guanine + 5-phospho-alpha-D-ribose 1-diphosphate</text>
        <dbReference type="Rhea" id="RHEA:25424"/>
        <dbReference type="ChEBI" id="CHEBI:16235"/>
        <dbReference type="ChEBI" id="CHEBI:33019"/>
        <dbReference type="ChEBI" id="CHEBI:58017"/>
        <dbReference type="ChEBI" id="CHEBI:58115"/>
        <dbReference type="EC" id="2.4.2.8"/>
    </reaction>
    <physiologicalReaction direction="right-to-left" evidence="1">
        <dbReference type="Rhea" id="RHEA:25426"/>
    </physiologicalReaction>
</comment>
<comment type="caution">
    <text evidence="4">The sequence shown here is derived from an EMBL/GenBank/DDBJ whole genome shotgun (WGS) entry which is preliminary data.</text>
</comment>
<feature type="domain" description="Phosphoribosyltransferase" evidence="3">
    <location>
        <begin position="27"/>
        <end position="151"/>
    </location>
</feature>
<dbReference type="Pfam" id="PF00156">
    <property type="entry name" value="Pribosyltran"/>
    <property type="match status" value="1"/>
</dbReference>
<dbReference type="GO" id="GO:0046100">
    <property type="term" value="P:hypoxanthine metabolic process"/>
    <property type="evidence" value="ECO:0007669"/>
    <property type="project" value="TreeGrafter"/>
</dbReference>
<dbReference type="Gene3D" id="3.40.50.2020">
    <property type="match status" value="1"/>
</dbReference>
<dbReference type="GO" id="GO:0005829">
    <property type="term" value="C:cytosol"/>
    <property type="evidence" value="ECO:0007669"/>
    <property type="project" value="TreeGrafter"/>
</dbReference>
<dbReference type="EMBL" id="PCSU01000020">
    <property type="protein sequence ID" value="PIP56738.1"/>
    <property type="molecule type" value="Genomic_DNA"/>
</dbReference>
<dbReference type="GO" id="GO:0000287">
    <property type="term" value="F:magnesium ion binding"/>
    <property type="evidence" value="ECO:0007669"/>
    <property type="project" value="TreeGrafter"/>
</dbReference>
<dbReference type="Proteomes" id="UP000228495">
    <property type="component" value="Unassembled WGS sequence"/>
</dbReference>
<dbReference type="GO" id="GO:0032264">
    <property type="term" value="P:IMP salvage"/>
    <property type="evidence" value="ECO:0007669"/>
    <property type="project" value="TreeGrafter"/>
</dbReference>
<name>A0A2H0BI96_UNCKA</name>
<dbReference type="InterPro" id="IPR029057">
    <property type="entry name" value="PRTase-like"/>
</dbReference>
<accession>A0A2H0BI96</accession>
<evidence type="ECO:0000313" key="4">
    <source>
        <dbReference type="EMBL" id="PIP56738.1"/>
    </source>
</evidence>
<reference evidence="4 5" key="1">
    <citation type="submission" date="2017-09" db="EMBL/GenBank/DDBJ databases">
        <title>Depth-based differentiation of microbial function through sediment-hosted aquifers and enrichment of novel symbionts in the deep terrestrial subsurface.</title>
        <authorList>
            <person name="Probst A.J."/>
            <person name="Ladd B."/>
            <person name="Jarett J.K."/>
            <person name="Geller-Mcgrath D.E."/>
            <person name="Sieber C.M."/>
            <person name="Emerson J.B."/>
            <person name="Anantharaman K."/>
            <person name="Thomas B.C."/>
            <person name="Malmstrom R."/>
            <person name="Stieglmeier M."/>
            <person name="Klingl A."/>
            <person name="Woyke T."/>
            <person name="Ryan C.M."/>
            <person name="Banfield J.F."/>
        </authorList>
    </citation>
    <scope>NUCLEOTIDE SEQUENCE [LARGE SCALE GENOMIC DNA]</scope>
    <source>
        <strain evidence="4">CG22_combo_CG10-13_8_21_14_all_39_12</strain>
    </source>
</reference>
<gene>
    <name evidence="4" type="ORF">COX05_01485</name>
</gene>
<dbReference type="InterPro" id="IPR050408">
    <property type="entry name" value="HGPRT"/>
</dbReference>
<evidence type="ECO:0000256" key="2">
    <source>
        <dbReference type="ARBA" id="ARBA00049402"/>
    </source>
</evidence>
<dbReference type="InterPro" id="IPR000836">
    <property type="entry name" value="PRTase_dom"/>
</dbReference>
<dbReference type="PANTHER" id="PTHR43340:SF1">
    <property type="entry name" value="HYPOXANTHINE PHOSPHORIBOSYLTRANSFERASE"/>
    <property type="match status" value="1"/>
</dbReference>
<dbReference type="CDD" id="cd06223">
    <property type="entry name" value="PRTases_typeI"/>
    <property type="match status" value="1"/>
</dbReference>
<organism evidence="4 5">
    <name type="scientific">candidate division WWE3 bacterium CG22_combo_CG10-13_8_21_14_all_39_12</name>
    <dbReference type="NCBI Taxonomy" id="1975094"/>
    <lineage>
        <taxon>Bacteria</taxon>
        <taxon>Katanobacteria</taxon>
    </lineage>
</organism>
<dbReference type="GO" id="GO:0006178">
    <property type="term" value="P:guanine salvage"/>
    <property type="evidence" value="ECO:0007669"/>
    <property type="project" value="TreeGrafter"/>
</dbReference>
<dbReference type="AlphaFoldDB" id="A0A2H0BI96"/>
<evidence type="ECO:0000313" key="5">
    <source>
        <dbReference type="Proteomes" id="UP000228495"/>
    </source>
</evidence>
<sequence>MKIKLPIKEIIVTNTQQVLVTEEGYRRIVANLANQVVSKFEKHERIPMVFVATGAAMFWADLGRELSRRGYHNLDCGYMDVTSYGESNISQGVLSSTDPSVDVKNRRVLLVEDIVDTGLTLEYVIKRLYDLGAVDVVVVALVKKRGTLNPSVDFGRATLLIGESIPDVFVVGLGMDGHSVMVGGNIGRMYPELVPITWLEQQLSVKLPE</sequence>
<comment type="catalytic activity">
    <reaction evidence="2">
        <text>IMP + diphosphate = hypoxanthine + 5-phospho-alpha-D-ribose 1-diphosphate</text>
        <dbReference type="Rhea" id="RHEA:17973"/>
        <dbReference type="ChEBI" id="CHEBI:17368"/>
        <dbReference type="ChEBI" id="CHEBI:33019"/>
        <dbReference type="ChEBI" id="CHEBI:58017"/>
        <dbReference type="ChEBI" id="CHEBI:58053"/>
        <dbReference type="EC" id="2.4.2.8"/>
    </reaction>
    <physiologicalReaction direction="right-to-left" evidence="2">
        <dbReference type="Rhea" id="RHEA:17975"/>
    </physiologicalReaction>
</comment>
<dbReference type="PANTHER" id="PTHR43340">
    <property type="entry name" value="HYPOXANTHINE-GUANINE PHOSPHORIBOSYLTRANSFERASE"/>
    <property type="match status" value="1"/>
</dbReference>
<dbReference type="GO" id="GO:0004422">
    <property type="term" value="F:hypoxanthine phosphoribosyltransferase activity"/>
    <property type="evidence" value="ECO:0007669"/>
    <property type="project" value="TreeGrafter"/>
</dbReference>
<evidence type="ECO:0000259" key="3">
    <source>
        <dbReference type="Pfam" id="PF00156"/>
    </source>
</evidence>
<protein>
    <recommendedName>
        <fullName evidence="3">Phosphoribosyltransferase domain-containing protein</fullName>
    </recommendedName>
</protein>
<evidence type="ECO:0000256" key="1">
    <source>
        <dbReference type="ARBA" id="ARBA00048811"/>
    </source>
</evidence>